<protein>
    <recommendedName>
        <fullName evidence="3">CUB domain-containing protein</fullName>
    </recommendedName>
</protein>
<name>A0A0N0BFZ5_9HYME</name>
<dbReference type="Proteomes" id="UP000053105">
    <property type="component" value="Unassembled WGS sequence"/>
</dbReference>
<dbReference type="PANTHER" id="PTHR47537:SF3">
    <property type="entry name" value="CUB DOMAIN-CONTAINING PROTEIN"/>
    <property type="match status" value="1"/>
</dbReference>
<reference evidence="1 2" key="1">
    <citation type="submission" date="2015-07" db="EMBL/GenBank/DDBJ databases">
        <title>The genome of Melipona quadrifasciata.</title>
        <authorList>
            <person name="Pan H."/>
            <person name="Kapheim K."/>
        </authorList>
    </citation>
    <scope>NUCLEOTIDE SEQUENCE [LARGE SCALE GENOMIC DNA]</scope>
    <source>
        <strain evidence="1">0111107301</strain>
        <tissue evidence="1">Whole body</tissue>
    </source>
</reference>
<keyword evidence="2" id="KW-1185">Reference proteome</keyword>
<dbReference type="Gene3D" id="2.60.120.290">
    <property type="entry name" value="Spermadhesin, CUB domain"/>
    <property type="match status" value="1"/>
</dbReference>
<dbReference type="SUPFAM" id="SSF49854">
    <property type="entry name" value="Spermadhesin, CUB domain"/>
    <property type="match status" value="1"/>
</dbReference>
<accession>A0A0N0BFZ5</accession>
<dbReference type="PANTHER" id="PTHR47537">
    <property type="entry name" value="CUBILIN"/>
    <property type="match status" value="1"/>
</dbReference>
<dbReference type="OrthoDB" id="10063988at2759"/>
<sequence length="237" mass="26511">MDRVRDGKRDRKRQRENKHCTSDYIAVYSGSTTSSPLLKMLCFKNKTSLTYSGRKLLVEFRAGPEVPPFDYNGFVATLNFIEITTEAPTTVTTDSTNKSLDTTKSINAVGYNVRYSNRDLQDHRKDQGSISSSCDLEVHGEKVRAGHHDTRGRLKSTTCRLVLHGRAYDTGHVSLASYNLSTLIIVGIDRRTNTADIKDKKENGPRVEVLSVPHKIHKGGCLIYEEGLLNPRGRVQA</sequence>
<proteinExistence type="predicted"/>
<dbReference type="InterPro" id="IPR053207">
    <property type="entry name" value="Non-NMDA_GluR_Accessory"/>
</dbReference>
<evidence type="ECO:0008006" key="3">
    <source>
        <dbReference type="Google" id="ProtNLM"/>
    </source>
</evidence>
<dbReference type="GO" id="GO:0005886">
    <property type="term" value="C:plasma membrane"/>
    <property type="evidence" value="ECO:0007669"/>
    <property type="project" value="TreeGrafter"/>
</dbReference>
<organism evidence="1 2">
    <name type="scientific">Melipona quadrifasciata</name>
    <dbReference type="NCBI Taxonomy" id="166423"/>
    <lineage>
        <taxon>Eukaryota</taxon>
        <taxon>Metazoa</taxon>
        <taxon>Ecdysozoa</taxon>
        <taxon>Arthropoda</taxon>
        <taxon>Hexapoda</taxon>
        <taxon>Insecta</taxon>
        <taxon>Pterygota</taxon>
        <taxon>Neoptera</taxon>
        <taxon>Endopterygota</taxon>
        <taxon>Hymenoptera</taxon>
        <taxon>Apocrita</taxon>
        <taxon>Aculeata</taxon>
        <taxon>Apoidea</taxon>
        <taxon>Anthophila</taxon>
        <taxon>Apidae</taxon>
        <taxon>Melipona</taxon>
    </lineage>
</organism>
<dbReference type="InterPro" id="IPR035914">
    <property type="entry name" value="Sperma_CUB_dom_sf"/>
</dbReference>
<gene>
    <name evidence="1" type="ORF">WN51_13892</name>
</gene>
<evidence type="ECO:0000313" key="2">
    <source>
        <dbReference type="Proteomes" id="UP000053105"/>
    </source>
</evidence>
<dbReference type="EMBL" id="KQ435794">
    <property type="protein sequence ID" value="KOX73814.1"/>
    <property type="molecule type" value="Genomic_DNA"/>
</dbReference>
<dbReference type="AlphaFoldDB" id="A0A0N0BFZ5"/>
<evidence type="ECO:0000313" key="1">
    <source>
        <dbReference type="EMBL" id="KOX73814.1"/>
    </source>
</evidence>
<dbReference type="STRING" id="166423.A0A0N0BFZ5"/>